<dbReference type="AlphaFoldDB" id="A0A3B1B0E3"/>
<reference evidence="3" key="1">
    <citation type="submission" date="2018-06" db="EMBL/GenBank/DDBJ databases">
        <authorList>
            <person name="Zhirakovskaya E."/>
        </authorList>
    </citation>
    <scope>NUCLEOTIDE SEQUENCE</scope>
</reference>
<dbReference type="EMBL" id="UOFW01000136">
    <property type="protein sequence ID" value="VAX05403.1"/>
    <property type="molecule type" value="Genomic_DNA"/>
</dbReference>
<feature type="domain" description="Glycosyl transferase family 1" evidence="1">
    <location>
        <begin position="218"/>
        <end position="379"/>
    </location>
</feature>
<feature type="domain" description="Glycosyltransferase subfamily 4-like N-terminal" evidence="2">
    <location>
        <begin position="16"/>
        <end position="193"/>
    </location>
</feature>
<dbReference type="CDD" id="cd03794">
    <property type="entry name" value="GT4_WbuB-like"/>
    <property type="match status" value="1"/>
</dbReference>
<dbReference type="Pfam" id="PF00534">
    <property type="entry name" value="Glycos_transf_1"/>
    <property type="match status" value="1"/>
</dbReference>
<gene>
    <name evidence="3" type="ORF">MNBD_ALPHA03-791</name>
</gene>
<dbReference type="SUPFAM" id="SSF53756">
    <property type="entry name" value="UDP-Glycosyltransferase/glycogen phosphorylase"/>
    <property type="match status" value="1"/>
</dbReference>
<evidence type="ECO:0000259" key="1">
    <source>
        <dbReference type="Pfam" id="PF00534"/>
    </source>
</evidence>
<evidence type="ECO:0000313" key="3">
    <source>
        <dbReference type="EMBL" id="VAX05403.1"/>
    </source>
</evidence>
<keyword evidence="3" id="KW-0808">Transferase</keyword>
<name>A0A3B1B0E3_9ZZZZ</name>
<dbReference type="Gene3D" id="3.40.50.2000">
    <property type="entry name" value="Glycogen Phosphorylase B"/>
    <property type="match status" value="2"/>
</dbReference>
<dbReference type="PANTHER" id="PTHR45947:SF3">
    <property type="entry name" value="SULFOQUINOVOSYL TRANSFERASE SQD2"/>
    <property type="match status" value="1"/>
</dbReference>
<sequence>MKILHIFDHSIPLHSGYTFRSRAILEHQRKLGWETEHITSPKHNLATTPGGDEEDVDGFHFYRTHPSNGLLSRLPLLNQLSIVSALEKRLGAVVQKVKPDILHAHSPVLNGCAAVNVGKKYEIPMVYEIRAFWEDAAVDHGTTKEGSLRYRFTRAVETRVIKKADAVATICEGLKKDIVARGVQETKVGVIPNAVDISRFSVSAEKDPELYKDFDLARKFVIGFIGSFYAYEGIPQLIDALALLNRTRNDVVLLLVGGGPQEANIRQLIKEKKLEDKVILPGRIPHGDINRYYSLVDIFAYPRLPMRLTELVTPLKPLEAMAQKRLVVASDVGGHRELIEDGKTGILFEAGSPKALAGAIAGLINDNQSWSAIQDAAREYVETVRNWENSVVYYKALYRKAIEGK</sequence>
<dbReference type="InterPro" id="IPR024004">
    <property type="entry name" value="PEP-CTERM/XrtA_GlycosylTrfase"/>
</dbReference>
<proteinExistence type="predicted"/>
<dbReference type="InterPro" id="IPR028098">
    <property type="entry name" value="Glyco_trans_4-like_N"/>
</dbReference>
<accession>A0A3B1B0E3</accession>
<dbReference type="InterPro" id="IPR001296">
    <property type="entry name" value="Glyco_trans_1"/>
</dbReference>
<dbReference type="NCBIfam" id="TIGR04063">
    <property type="entry name" value="stp3"/>
    <property type="match status" value="1"/>
</dbReference>
<dbReference type="GO" id="GO:0016757">
    <property type="term" value="F:glycosyltransferase activity"/>
    <property type="evidence" value="ECO:0007669"/>
    <property type="project" value="InterPro"/>
</dbReference>
<dbReference type="PANTHER" id="PTHR45947">
    <property type="entry name" value="SULFOQUINOVOSYL TRANSFERASE SQD2"/>
    <property type="match status" value="1"/>
</dbReference>
<organism evidence="3">
    <name type="scientific">hydrothermal vent metagenome</name>
    <dbReference type="NCBI Taxonomy" id="652676"/>
    <lineage>
        <taxon>unclassified sequences</taxon>
        <taxon>metagenomes</taxon>
        <taxon>ecological metagenomes</taxon>
    </lineage>
</organism>
<protein>
    <submittedName>
        <fullName evidence="3">Glycosyl transferase, group 1</fullName>
    </submittedName>
</protein>
<dbReference type="InterPro" id="IPR050194">
    <property type="entry name" value="Glycosyltransferase_grp1"/>
</dbReference>
<evidence type="ECO:0000259" key="2">
    <source>
        <dbReference type="Pfam" id="PF13579"/>
    </source>
</evidence>
<dbReference type="Pfam" id="PF13579">
    <property type="entry name" value="Glyco_trans_4_4"/>
    <property type="match status" value="1"/>
</dbReference>